<dbReference type="RefSeq" id="WP_132692186.1">
    <property type="nucleotide sequence ID" value="NZ_SKBU01000020.1"/>
</dbReference>
<keyword evidence="2" id="KW-0238">DNA-binding</keyword>
<dbReference type="PROSITE" id="PS50949">
    <property type="entry name" value="HTH_GNTR"/>
    <property type="match status" value="1"/>
</dbReference>
<dbReference type="EMBL" id="SKBU01000020">
    <property type="protein sequence ID" value="TCJ15943.1"/>
    <property type="molecule type" value="Genomic_DNA"/>
</dbReference>
<sequence length="268" mass="29989">MVRRRLVVELGQNRVGPLNRSLLYVQVERRIEDLLVRGRYRAGDRIPPEAELVESLGVSRATVRAGLGRLVERGLLERRQGSGTFLVRPPEGVRLRNGLERLETYTVQAERLGLELGSRHLRVESVAAGPEEAVALEVARGSRLVRVSRVLLVDGEPAAWMVDVVPEEIITAESVRERFRPEAMLLDLLVSEGVPIGFSKLVIDAVLVRPEEDVGRVLNLDSVSAALSLVETMYLTDGRPVQWSRNTFLPGRLDLHVIRELFEVRNIS</sequence>
<keyword evidence="3" id="KW-0804">Transcription</keyword>
<dbReference type="InterPro" id="IPR011663">
    <property type="entry name" value="UTRA"/>
</dbReference>
<organism evidence="5 6">
    <name type="scientific">Rubrobacter taiwanensis</name>
    <dbReference type="NCBI Taxonomy" id="185139"/>
    <lineage>
        <taxon>Bacteria</taxon>
        <taxon>Bacillati</taxon>
        <taxon>Actinomycetota</taxon>
        <taxon>Rubrobacteria</taxon>
        <taxon>Rubrobacterales</taxon>
        <taxon>Rubrobacteraceae</taxon>
        <taxon>Rubrobacter</taxon>
    </lineage>
</organism>
<keyword evidence="1" id="KW-0805">Transcription regulation</keyword>
<comment type="caution">
    <text evidence="5">The sequence shown here is derived from an EMBL/GenBank/DDBJ whole genome shotgun (WGS) entry which is preliminary data.</text>
</comment>
<dbReference type="SUPFAM" id="SSF46785">
    <property type="entry name" value="Winged helix' DNA-binding domain"/>
    <property type="match status" value="1"/>
</dbReference>
<dbReference type="AlphaFoldDB" id="A0A4R1BFM4"/>
<evidence type="ECO:0000256" key="3">
    <source>
        <dbReference type="ARBA" id="ARBA00023163"/>
    </source>
</evidence>
<dbReference type="OrthoDB" id="8584262at2"/>
<dbReference type="SMART" id="SM00866">
    <property type="entry name" value="UTRA"/>
    <property type="match status" value="1"/>
</dbReference>
<dbReference type="InterPro" id="IPR000524">
    <property type="entry name" value="Tscrpt_reg_HTH_GntR"/>
</dbReference>
<dbReference type="InterPro" id="IPR050679">
    <property type="entry name" value="Bact_HTH_transcr_reg"/>
</dbReference>
<feature type="domain" description="HTH gntR-type" evidence="4">
    <location>
        <begin position="21"/>
        <end position="89"/>
    </location>
</feature>
<keyword evidence="6" id="KW-1185">Reference proteome</keyword>
<dbReference type="GO" id="GO:0003700">
    <property type="term" value="F:DNA-binding transcription factor activity"/>
    <property type="evidence" value="ECO:0007669"/>
    <property type="project" value="InterPro"/>
</dbReference>
<dbReference type="Gene3D" id="1.10.10.10">
    <property type="entry name" value="Winged helix-like DNA-binding domain superfamily/Winged helix DNA-binding domain"/>
    <property type="match status" value="1"/>
</dbReference>
<dbReference type="PANTHER" id="PTHR44846">
    <property type="entry name" value="MANNOSYL-D-GLYCERATE TRANSPORT/METABOLISM SYSTEM REPRESSOR MNGR-RELATED"/>
    <property type="match status" value="1"/>
</dbReference>
<dbReference type="SUPFAM" id="SSF64288">
    <property type="entry name" value="Chorismate lyase-like"/>
    <property type="match status" value="1"/>
</dbReference>
<evidence type="ECO:0000256" key="2">
    <source>
        <dbReference type="ARBA" id="ARBA00023125"/>
    </source>
</evidence>
<protein>
    <submittedName>
        <fullName evidence="5">GntR family transcriptional regulator</fullName>
    </submittedName>
</protein>
<dbReference type="CDD" id="cd07377">
    <property type="entry name" value="WHTH_GntR"/>
    <property type="match status" value="1"/>
</dbReference>
<accession>A0A4R1BFM4</accession>
<dbReference type="GO" id="GO:0045892">
    <property type="term" value="P:negative regulation of DNA-templated transcription"/>
    <property type="evidence" value="ECO:0007669"/>
    <property type="project" value="TreeGrafter"/>
</dbReference>
<name>A0A4R1BFM4_9ACTN</name>
<dbReference type="Gene3D" id="3.40.1410.10">
    <property type="entry name" value="Chorismate lyase-like"/>
    <property type="match status" value="1"/>
</dbReference>
<proteinExistence type="predicted"/>
<evidence type="ECO:0000313" key="5">
    <source>
        <dbReference type="EMBL" id="TCJ15943.1"/>
    </source>
</evidence>
<dbReference type="InterPro" id="IPR036390">
    <property type="entry name" value="WH_DNA-bd_sf"/>
</dbReference>
<dbReference type="InterPro" id="IPR028978">
    <property type="entry name" value="Chorismate_lyase_/UTRA_dom_sf"/>
</dbReference>
<evidence type="ECO:0000259" key="4">
    <source>
        <dbReference type="PROSITE" id="PS50949"/>
    </source>
</evidence>
<dbReference type="PRINTS" id="PR00035">
    <property type="entry name" value="HTHGNTR"/>
</dbReference>
<gene>
    <name evidence="5" type="ORF">E0L93_11870</name>
</gene>
<dbReference type="Proteomes" id="UP000295244">
    <property type="component" value="Unassembled WGS sequence"/>
</dbReference>
<dbReference type="InterPro" id="IPR036388">
    <property type="entry name" value="WH-like_DNA-bd_sf"/>
</dbReference>
<evidence type="ECO:0000313" key="6">
    <source>
        <dbReference type="Proteomes" id="UP000295244"/>
    </source>
</evidence>
<dbReference type="Pfam" id="PF07702">
    <property type="entry name" value="UTRA"/>
    <property type="match status" value="1"/>
</dbReference>
<dbReference type="PANTHER" id="PTHR44846:SF1">
    <property type="entry name" value="MANNOSYL-D-GLYCERATE TRANSPORT_METABOLISM SYSTEM REPRESSOR MNGR-RELATED"/>
    <property type="match status" value="1"/>
</dbReference>
<evidence type="ECO:0000256" key="1">
    <source>
        <dbReference type="ARBA" id="ARBA00023015"/>
    </source>
</evidence>
<dbReference type="Pfam" id="PF00392">
    <property type="entry name" value="GntR"/>
    <property type="match status" value="1"/>
</dbReference>
<reference evidence="5 6" key="1">
    <citation type="submission" date="2019-03" db="EMBL/GenBank/DDBJ databases">
        <title>Whole genome sequence of a novel Rubrobacter taiwanensis strain, isolated from Yellowstone National Park.</title>
        <authorList>
            <person name="Freed S."/>
            <person name="Ramaley R.F."/>
            <person name="Kyndt J.A."/>
        </authorList>
    </citation>
    <scope>NUCLEOTIDE SEQUENCE [LARGE SCALE GENOMIC DNA]</scope>
    <source>
        <strain evidence="5 6">Yellowstone</strain>
    </source>
</reference>
<dbReference type="SMART" id="SM00345">
    <property type="entry name" value="HTH_GNTR"/>
    <property type="match status" value="1"/>
</dbReference>
<dbReference type="GO" id="GO:0003677">
    <property type="term" value="F:DNA binding"/>
    <property type="evidence" value="ECO:0007669"/>
    <property type="project" value="UniProtKB-KW"/>
</dbReference>